<proteinExistence type="predicted"/>
<keyword evidence="1" id="KW-0472">Membrane</keyword>
<gene>
    <name evidence="2" type="ORF">BM613_04020</name>
</gene>
<protein>
    <recommendedName>
        <fullName evidence="4">DUF1294 domain-containing protein</fullName>
    </recommendedName>
</protein>
<evidence type="ECO:0000313" key="2">
    <source>
        <dbReference type="EMBL" id="PWI58388.1"/>
    </source>
</evidence>
<organism evidence="2 3">
    <name type="scientific">Sulfoacidibacillus thermotolerans</name>
    <name type="common">Acidibacillus sulfuroxidans</name>
    <dbReference type="NCBI Taxonomy" id="1765684"/>
    <lineage>
        <taxon>Bacteria</taxon>
        <taxon>Bacillati</taxon>
        <taxon>Bacillota</taxon>
        <taxon>Bacilli</taxon>
        <taxon>Bacillales</taxon>
        <taxon>Alicyclobacillaceae</taxon>
        <taxon>Sulfoacidibacillus</taxon>
    </lineage>
</organism>
<accession>A0A2U3DAS8</accession>
<feature type="transmembrane region" description="Helical" evidence="1">
    <location>
        <begin position="68"/>
        <end position="90"/>
    </location>
</feature>
<evidence type="ECO:0000256" key="1">
    <source>
        <dbReference type="SAM" id="Phobius"/>
    </source>
</evidence>
<sequence length="95" mass="11316">MVGSNLLFLYLCIVNIWAFWLMRTDKKRSKQRRKRRIRERTLLVLAIVGGGLGTWLAMRLFRHKTKHFSFQLIAPLSTLLWAIFILNLLYRGVIR</sequence>
<evidence type="ECO:0008006" key="4">
    <source>
        <dbReference type="Google" id="ProtNLM"/>
    </source>
</evidence>
<dbReference type="EMBL" id="MPDK01000004">
    <property type="protein sequence ID" value="PWI58388.1"/>
    <property type="molecule type" value="Genomic_DNA"/>
</dbReference>
<dbReference type="AlphaFoldDB" id="A0A2U3DAS8"/>
<comment type="caution">
    <text evidence="2">The sequence shown here is derived from an EMBL/GenBank/DDBJ whole genome shotgun (WGS) entry which is preliminary data.</text>
</comment>
<feature type="transmembrane region" description="Helical" evidence="1">
    <location>
        <begin position="6"/>
        <end position="22"/>
    </location>
</feature>
<reference evidence="2 3" key="1">
    <citation type="submission" date="2016-11" db="EMBL/GenBank/DDBJ databases">
        <title>Comparative genomics of Acidibacillus ferroxidans species.</title>
        <authorList>
            <person name="Oliveira G."/>
            <person name="Nunes G."/>
            <person name="Oliveira R."/>
            <person name="Araujo F."/>
            <person name="Salim A."/>
            <person name="Scholte L."/>
            <person name="Morais D."/>
            <person name="Nancucheo I."/>
            <person name="Johnson D.B."/>
            <person name="Grail B."/>
            <person name="Bittencourt J."/>
            <person name="Valadares R."/>
        </authorList>
    </citation>
    <scope>NUCLEOTIDE SEQUENCE [LARGE SCALE GENOMIC DNA]</scope>
    <source>
        <strain evidence="2 3">Y002</strain>
    </source>
</reference>
<dbReference type="Pfam" id="PF06961">
    <property type="entry name" value="DUF1294"/>
    <property type="match status" value="1"/>
</dbReference>
<dbReference type="RefSeq" id="WP_109429891.1">
    <property type="nucleotide sequence ID" value="NZ_MPDK01000004.1"/>
</dbReference>
<name>A0A2U3DAS8_SULT2</name>
<dbReference type="OrthoDB" id="1698854at2"/>
<dbReference type="InterPro" id="IPR010718">
    <property type="entry name" value="DUF1294"/>
</dbReference>
<keyword evidence="3" id="KW-1185">Reference proteome</keyword>
<feature type="transmembrane region" description="Helical" evidence="1">
    <location>
        <begin position="42"/>
        <end position="62"/>
    </location>
</feature>
<keyword evidence="1" id="KW-1133">Transmembrane helix</keyword>
<dbReference type="Proteomes" id="UP000245380">
    <property type="component" value="Unassembled WGS sequence"/>
</dbReference>
<keyword evidence="1" id="KW-0812">Transmembrane</keyword>
<evidence type="ECO:0000313" key="3">
    <source>
        <dbReference type="Proteomes" id="UP000245380"/>
    </source>
</evidence>